<gene>
    <name evidence="2" type="ORF">GCK32_000340</name>
</gene>
<accession>A0AAN8FUJ6</accession>
<evidence type="ECO:0000313" key="2">
    <source>
        <dbReference type="EMBL" id="KAK5981815.1"/>
    </source>
</evidence>
<feature type="compositionally biased region" description="Low complexity" evidence="1">
    <location>
        <begin position="384"/>
        <end position="407"/>
    </location>
</feature>
<sequence length="484" mass="54542">MYYVVFLIPILQALELPLAPYNVRVFCRQGRRYSRRVQTTLQCSSSTTACGYLEFNAPDVTKGVNKIGIYECVDNGILQDSGDDLEEDNQKLFSQICGPVPQCSHLNLDTLNADFVKYLTVQHGIQLEALTSHTIRFCCSLFHHTLQRLVTSEKDKLPSTSALPVHCQSEICGPEAVGCLLHSTGISESSEDYSEYYERRRKAHIHRISKRQAEEYDEGIDAVQLFFDFEESTENDPSLKIVTGVSSGVNPSAKVSPSTPEVKKPLARVHVTSSWNQSTTTRLAPLKNEEYDLAESEETHCVYRHLNDELYRYCLLVHQKKGGDRCYYHEGHTICCCFVHPDKETCDPTDLDLIRPPPPSKLPPIRVTPRPNLGATHIRTGPQSSTSASTTTSTSTTTTITTPTITTPTTTTTIRTVFKPRRIHTVKPKSNDKRCRFTYPRKKVKGSNARPVRVSMKLNEFNPRCTRLNWPHSRKITDGCTILS</sequence>
<evidence type="ECO:0000313" key="3">
    <source>
        <dbReference type="Proteomes" id="UP001331761"/>
    </source>
</evidence>
<dbReference type="Proteomes" id="UP001331761">
    <property type="component" value="Unassembled WGS sequence"/>
</dbReference>
<organism evidence="2 3">
    <name type="scientific">Trichostrongylus colubriformis</name>
    <name type="common">Black scour worm</name>
    <dbReference type="NCBI Taxonomy" id="6319"/>
    <lineage>
        <taxon>Eukaryota</taxon>
        <taxon>Metazoa</taxon>
        <taxon>Ecdysozoa</taxon>
        <taxon>Nematoda</taxon>
        <taxon>Chromadorea</taxon>
        <taxon>Rhabditida</taxon>
        <taxon>Rhabditina</taxon>
        <taxon>Rhabditomorpha</taxon>
        <taxon>Strongyloidea</taxon>
        <taxon>Trichostrongylidae</taxon>
        <taxon>Trichostrongylus</taxon>
    </lineage>
</organism>
<evidence type="ECO:0000256" key="1">
    <source>
        <dbReference type="SAM" id="MobiDB-lite"/>
    </source>
</evidence>
<feature type="region of interest" description="Disordered" evidence="1">
    <location>
        <begin position="376"/>
        <end position="407"/>
    </location>
</feature>
<comment type="caution">
    <text evidence="2">The sequence shown here is derived from an EMBL/GenBank/DDBJ whole genome shotgun (WGS) entry which is preliminary data.</text>
</comment>
<dbReference type="AlphaFoldDB" id="A0AAN8FUJ6"/>
<name>A0AAN8FUJ6_TRICO</name>
<dbReference type="EMBL" id="WIXE01005871">
    <property type="protein sequence ID" value="KAK5981815.1"/>
    <property type="molecule type" value="Genomic_DNA"/>
</dbReference>
<keyword evidence="3" id="KW-1185">Reference proteome</keyword>
<protein>
    <submittedName>
        <fullName evidence="2">Uncharacterized protein</fullName>
    </submittedName>
</protein>
<reference evidence="2 3" key="1">
    <citation type="submission" date="2019-10" db="EMBL/GenBank/DDBJ databases">
        <title>Assembly and Annotation for the nematode Trichostrongylus colubriformis.</title>
        <authorList>
            <person name="Martin J."/>
        </authorList>
    </citation>
    <scope>NUCLEOTIDE SEQUENCE [LARGE SCALE GENOMIC DNA]</scope>
    <source>
        <strain evidence="2">G859</strain>
        <tissue evidence="2">Whole worm</tissue>
    </source>
</reference>
<proteinExistence type="predicted"/>